<dbReference type="PANTHER" id="PTHR16305:SF28">
    <property type="entry name" value="GUANYLATE CYCLASE DOMAIN-CONTAINING PROTEIN"/>
    <property type="match status" value="1"/>
</dbReference>
<evidence type="ECO:0000313" key="5">
    <source>
        <dbReference type="Proteomes" id="UP000654345"/>
    </source>
</evidence>
<dbReference type="Pfam" id="PF13374">
    <property type="entry name" value="TPR_10"/>
    <property type="match status" value="2"/>
</dbReference>
<accession>A0ABQ3V3I8</accession>
<evidence type="ECO:0000259" key="3">
    <source>
        <dbReference type="SMART" id="SM01043"/>
    </source>
</evidence>
<dbReference type="InterPro" id="IPR011990">
    <property type="entry name" value="TPR-like_helical_dom_sf"/>
</dbReference>
<proteinExistence type="predicted"/>
<dbReference type="InterPro" id="IPR036388">
    <property type="entry name" value="WH-like_DNA-bd_sf"/>
</dbReference>
<dbReference type="SMART" id="SM01043">
    <property type="entry name" value="BTAD"/>
    <property type="match status" value="1"/>
</dbReference>
<feature type="domain" description="Bacterial transcriptional activator" evidence="3">
    <location>
        <begin position="190"/>
        <end position="334"/>
    </location>
</feature>
<dbReference type="Pfam" id="PF20586">
    <property type="entry name" value="DUF6788"/>
    <property type="match status" value="1"/>
</dbReference>
<dbReference type="Pfam" id="PF13191">
    <property type="entry name" value="AAA_16"/>
    <property type="match status" value="1"/>
</dbReference>
<keyword evidence="1" id="KW-0547">Nucleotide-binding</keyword>
<dbReference type="SMART" id="SM00028">
    <property type="entry name" value="TPR"/>
    <property type="match status" value="10"/>
</dbReference>
<evidence type="ECO:0000256" key="2">
    <source>
        <dbReference type="ARBA" id="ARBA00022840"/>
    </source>
</evidence>
<dbReference type="EMBL" id="BNJG01000003">
    <property type="protein sequence ID" value="GHO59493.1"/>
    <property type="molecule type" value="Genomic_DNA"/>
</dbReference>
<evidence type="ECO:0000256" key="1">
    <source>
        <dbReference type="ARBA" id="ARBA00022741"/>
    </source>
</evidence>
<dbReference type="InterPro" id="IPR016032">
    <property type="entry name" value="Sig_transdc_resp-reg_C-effctor"/>
</dbReference>
<dbReference type="Pfam" id="PF03704">
    <property type="entry name" value="BTAD"/>
    <property type="match status" value="1"/>
</dbReference>
<dbReference type="Pfam" id="PF13424">
    <property type="entry name" value="TPR_12"/>
    <property type="match status" value="1"/>
</dbReference>
<dbReference type="PANTHER" id="PTHR16305">
    <property type="entry name" value="TESTICULAR SOLUBLE ADENYLYL CYCLASE"/>
    <property type="match status" value="1"/>
</dbReference>
<dbReference type="Gene3D" id="3.40.50.300">
    <property type="entry name" value="P-loop containing nucleotide triphosphate hydrolases"/>
    <property type="match status" value="1"/>
</dbReference>
<reference evidence="4 5" key="1">
    <citation type="journal article" date="2021" name="Int. J. Syst. Evol. Microbiol.">
        <title>Reticulibacter mediterranei gen. nov., sp. nov., within the new family Reticulibacteraceae fam. nov., and Ktedonospora formicarum gen. nov., sp. nov., Ktedonobacter robiniae sp. nov., Dictyobacter formicarum sp. nov. and Dictyobacter arantiisoli sp. nov., belonging to the class Ktedonobacteria.</title>
        <authorList>
            <person name="Yabe S."/>
            <person name="Zheng Y."/>
            <person name="Wang C.M."/>
            <person name="Sakai Y."/>
            <person name="Abe K."/>
            <person name="Yokota A."/>
            <person name="Donadio S."/>
            <person name="Cavaletti L."/>
            <person name="Monciardini P."/>
        </authorList>
    </citation>
    <scope>NUCLEOTIDE SEQUENCE [LARGE SCALE GENOMIC DNA]</scope>
    <source>
        <strain evidence="4 5">SOSP1-30</strain>
    </source>
</reference>
<comment type="caution">
    <text evidence="4">The sequence shown here is derived from an EMBL/GenBank/DDBJ whole genome shotgun (WGS) entry which is preliminary data.</text>
</comment>
<dbReference type="Gene3D" id="1.25.40.10">
    <property type="entry name" value="Tetratricopeptide repeat domain"/>
    <property type="match status" value="4"/>
</dbReference>
<dbReference type="InterPro" id="IPR046738">
    <property type="entry name" value="DUF6788"/>
</dbReference>
<dbReference type="RefSeq" id="WP_201375674.1">
    <property type="nucleotide sequence ID" value="NZ_BNJG01000003.1"/>
</dbReference>
<protein>
    <recommendedName>
        <fullName evidence="3">Bacterial transcriptional activator domain-containing protein</fullName>
    </recommendedName>
</protein>
<dbReference type="Proteomes" id="UP000654345">
    <property type="component" value="Unassembled WGS sequence"/>
</dbReference>
<evidence type="ECO:0000313" key="4">
    <source>
        <dbReference type="EMBL" id="GHO59493.1"/>
    </source>
</evidence>
<dbReference type="Gene3D" id="1.10.10.10">
    <property type="entry name" value="Winged helix-like DNA-binding domain superfamily/Winged helix DNA-binding domain"/>
    <property type="match status" value="1"/>
</dbReference>
<keyword evidence="5" id="KW-1185">Reference proteome</keyword>
<keyword evidence="2" id="KW-0067">ATP-binding</keyword>
<dbReference type="SUPFAM" id="SSF52540">
    <property type="entry name" value="P-loop containing nucleoside triphosphate hydrolases"/>
    <property type="match status" value="1"/>
</dbReference>
<name>A0ABQ3V3I8_9CHLR</name>
<dbReference type="InterPro" id="IPR027417">
    <property type="entry name" value="P-loop_NTPase"/>
</dbReference>
<dbReference type="InterPro" id="IPR041664">
    <property type="entry name" value="AAA_16"/>
</dbReference>
<dbReference type="InterPro" id="IPR005158">
    <property type="entry name" value="BTAD"/>
</dbReference>
<dbReference type="SUPFAM" id="SSF46894">
    <property type="entry name" value="C-terminal effector domain of the bipartite response regulators"/>
    <property type="match status" value="1"/>
</dbReference>
<sequence length="1371" mass="154199">MNSKTTYHQQVSYCGKPRCRKCREGTGHGPYWYAYKTVDGRTTRTYIGKNLPPEIQAQLEGRSETSALAEASSQSQALVRIYVLGQFRLERRSPRSGEWQTVTESTWQHQRVRALLASLVCANGRKMGREQIIEMLWQDLDYETASNRLDRAVYSLRQLFEPQRSRPATSPLLLTEREVLVLGDQSQVWIDADAFEQLLTQANALIHSDPGQAEKRLNEAATLYGGSFLPEMRKMEWSGARRSSLQRSWIGMLLELADMRTQREAFQDAIIPLDRLLAVDPTNEAAVQRIMKLLVHLDRRGEALRAYKHLAQVLRQEYNIVPLPDTRQLYEDLKRGNKSVATEVRGSAIGVAEQVASVQATRTSGTESSPAIQIGRAHQSPLIGREKELAILREMVETTEHAARFKLTVQKKTIASTLDTPRRPQCGVLMGEVGIGKTRLAEELSREARGKSWAVAWSRVYAQEGSIPYRLWTEVLRKATTQGAWQRQELTRRPLVFQPLTALLPELTEFLPPVALTPPLPPEQEQLRLWEAARELLTLISESTPLIIALDDLQWADGSSCELLAYLARRIQGYPIVIVGTCRDNELPLNHPLKALLTDLQREHAVETVSLEPLETEQISTLVSYVSNISQPLAQSISKRADGNPFFAEELARGLGAQLATAAAGNGQNGNGHTTVRSALNKVNANGEEPLPDTISAVLDLRLERLSDACRRLLQKAAVLGGSFQFQVICAMEANTPDMDEDLVLDLLEEGLTSGMLTEEGTGTRVTYQFWHPLLVSHLYDRLSAARRASLHRRAADVFQQMYGDHEEHAATITDHLVKGGSVSSKIAHFAELAARFSYSLSAYPDAEKHYKIALENLDRITQNQEHYAYLLECLGECTRVQGKYEEARGFYEQALEERKRLNGYVSISKDEAQLQALLCCEIGVTWYDVGNSVNAQNYYLESEEILKASDITTGYVWAYLRYQESHISWREGNYNKARMNTEEALRLFQEAEQVQAHKVPFQDLSTQLRRILSGDTVTLGRIHNLLGMIEATGGRSGDGLSHYSKALTLFEQYERARDIALISCNMGDVLLRRAEFEQAQSVLRRSLNLAERVGEAPLVAFVYGNQGVLDTRIGSLIDAENELKKCLELVERLNEPASISVWCMYLAVALQEQGKLIEASKMLRRALGICRSMGIIPYIGIAFVDIGNLRIAQALASEDTQQKPMLRKAKSTLERALSLEGLEAETRAEGQLALAKVLLLMREHEKASEHVNQASVNINKYELIWLQCLEQRILGSVKEYATNIIEAAQCYDHALSASRKYGMRLEEAHTLLSYGQLLLKKYADLANHEEQGYQRGMRYLQEALRIFKECGAELDAQRAEKILEESYPTL</sequence>
<organism evidence="4 5">
    <name type="scientific">Ktedonobacter robiniae</name>
    <dbReference type="NCBI Taxonomy" id="2778365"/>
    <lineage>
        <taxon>Bacteria</taxon>
        <taxon>Bacillati</taxon>
        <taxon>Chloroflexota</taxon>
        <taxon>Ktedonobacteria</taxon>
        <taxon>Ktedonobacterales</taxon>
        <taxon>Ktedonobacteraceae</taxon>
        <taxon>Ktedonobacter</taxon>
    </lineage>
</organism>
<gene>
    <name evidence="4" type="ORF">KSB_79680</name>
</gene>
<dbReference type="InterPro" id="IPR019734">
    <property type="entry name" value="TPR_rpt"/>
</dbReference>
<dbReference type="SUPFAM" id="SSF48452">
    <property type="entry name" value="TPR-like"/>
    <property type="match status" value="3"/>
</dbReference>